<sequence length="380" mass="40605">MADNHPPFDPTTGTTPITLPTQDPCCQSPCDPAWRTKSTCIVFNETRSVTLPIGADAAGAFAPGRIVVTVTYAHSLCLIGKQHGGLAYTLTLLPGEKMNLFQSDRYRRTTSETERFSVQTTFSQFVSAVHQQQNSKDSSALQQVLKSQTNSSDVGGGGGINLGIFSLGGSGGSSSSSSSSSLDSLATQSASSDFVSTAQQASQYTDLQRSITISSYEDSETVSTTQRTLVNNNRCFAVTYFVRKVVDVYQSGTRVVAVTFQVFEGNFVSPVLTPAQVGQLPPALQQQVEAALKGLPPVGETTPHPTLVTVPTDGVVYDPELAHCCAQDPELELADRIRLEREQAEAQHIGLEVQLMALEVQRRQALLAAGTLDPFEAAPA</sequence>
<name>A0A9X2C0A1_9BURK</name>
<evidence type="ECO:0000256" key="1">
    <source>
        <dbReference type="SAM" id="Coils"/>
    </source>
</evidence>
<feature type="coiled-coil region" evidence="1">
    <location>
        <begin position="334"/>
        <end position="361"/>
    </location>
</feature>
<evidence type="ECO:0000256" key="2">
    <source>
        <dbReference type="SAM" id="MobiDB-lite"/>
    </source>
</evidence>
<feature type="region of interest" description="Disordered" evidence="2">
    <location>
        <begin position="1"/>
        <end position="21"/>
    </location>
</feature>
<accession>A0A9X2C0A1</accession>
<dbReference type="EMBL" id="JAJLJH010000001">
    <property type="protein sequence ID" value="MCK9684499.1"/>
    <property type="molecule type" value="Genomic_DNA"/>
</dbReference>
<keyword evidence="1" id="KW-0175">Coiled coil</keyword>
<reference evidence="3" key="1">
    <citation type="submission" date="2021-11" db="EMBL/GenBank/DDBJ databases">
        <title>BS-T2-15 a new species belonging to the Comamonadaceae family isolated from the soil of a French oak forest.</title>
        <authorList>
            <person name="Mieszkin S."/>
            <person name="Alain K."/>
        </authorList>
    </citation>
    <scope>NUCLEOTIDE SEQUENCE</scope>
    <source>
        <strain evidence="3">BS-T2-15</strain>
    </source>
</reference>
<feature type="compositionally biased region" description="Low complexity" evidence="2">
    <location>
        <begin position="10"/>
        <end position="21"/>
    </location>
</feature>
<evidence type="ECO:0000313" key="4">
    <source>
        <dbReference type="Proteomes" id="UP001139353"/>
    </source>
</evidence>
<dbReference type="RefSeq" id="WP_275680526.1">
    <property type="nucleotide sequence ID" value="NZ_JAJLJH010000001.1"/>
</dbReference>
<dbReference type="AlphaFoldDB" id="A0A9X2C0A1"/>
<protein>
    <submittedName>
        <fullName evidence="3">Uncharacterized protein</fullName>
    </submittedName>
</protein>
<dbReference type="Proteomes" id="UP001139353">
    <property type="component" value="Unassembled WGS sequence"/>
</dbReference>
<evidence type="ECO:0000313" key="3">
    <source>
        <dbReference type="EMBL" id="MCK9684499.1"/>
    </source>
</evidence>
<comment type="caution">
    <text evidence="3">The sequence shown here is derived from an EMBL/GenBank/DDBJ whole genome shotgun (WGS) entry which is preliminary data.</text>
</comment>
<proteinExistence type="predicted"/>
<keyword evidence="4" id="KW-1185">Reference proteome</keyword>
<gene>
    <name evidence="3" type="ORF">LPC04_02115</name>
</gene>
<organism evidence="3 4">
    <name type="scientific">Scleromatobacter humisilvae</name>
    <dbReference type="NCBI Taxonomy" id="2897159"/>
    <lineage>
        <taxon>Bacteria</taxon>
        <taxon>Pseudomonadati</taxon>
        <taxon>Pseudomonadota</taxon>
        <taxon>Betaproteobacteria</taxon>
        <taxon>Burkholderiales</taxon>
        <taxon>Sphaerotilaceae</taxon>
        <taxon>Scleromatobacter</taxon>
    </lineage>
</organism>